<evidence type="ECO:0000313" key="2">
    <source>
        <dbReference type="Proteomes" id="UP001057402"/>
    </source>
</evidence>
<reference evidence="2" key="1">
    <citation type="journal article" date="2023" name="Front. Plant Sci.">
        <title>Chromosomal-level genome assembly of Melastoma candidum provides insights into trichome evolution.</title>
        <authorList>
            <person name="Zhong Y."/>
            <person name="Wu W."/>
            <person name="Sun C."/>
            <person name="Zou P."/>
            <person name="Liu Y."/>
            <person name="Dai S."/>
            <person name="Zhou R."/>
        </authorList>
    </citation>
    <scope>NUCLEOTIDE SEQUENCE [LARGE SCALE GENOMIC DNA]</scope>
</reference>
<gene>
    <name evidence="1" type="ORF">MLD38_032790</name>
</gene>
<evidence type="ECO:0000313" key="1">
    <source>
        <dbReference type="EMBL" id="KAI4319156.1"/>
    </source>
</evidence>
<keyword evidence="2" id="KW-1185">Reference proteome</keyword>
<protein>
    <submittedName>
        <fullName evidence="1">Uncharacterized protein</fullName>
    </submittedName>
</protein>
<name>A0ACB9M8D6_9MYRT</name>
<dbReference type="EMBL" id="CM042889">
    <property type="protein sequence ID" value="KAI4319156.1"/>
    <property type="molecule type" value="Genomic_DNA"/>
</dbReference>
<organism evidence="1 2">
    <name type="scientific">Melastoma candidum</name>
    <dbReference type="NCBI Taxonomy" id="119954"/>
    <lineage>
        <taxon>Eukaryota</taxon>
        <taxon>Viridiplantae</taxon>
        <taxon>Streptophyta</taxon>
        <taxon>Embryophyta</taxon>
        <taxon>Tracheophyta</taxon>
        <taxon>Spermatophyta</taxon>
        <taxon>Magnoliopsida</taxon>
        <taxon>eudicotyledons</taxon>
        <taxon>Gunneridae</taxon>
        <taxon>Pentapetalae</taxon>
        <taxon>rosids</taxon>
        <taxon>malvids</taxon>
        <taxon>Myrtales</taxon>
        <taxon>Melastomataceae</taxon>
        <taxon>Melastomatoideae</taxon>
        <taxon>Melastomateae</taxon>
        <taxon>Melastoma</taxon>
    </lineage>
</organism>
<dbReference type="Proteomes" id="UP001057402">
    <property type="component" value="Chromosome 10"/>
</dbReference>
<proteinExistence type="predicted"/>
<accession>A0ACB9M8D6</accession>
<comment type="caution">
    <text evidence="1">The sequence shown here is derived from an EMBL/GenBank/DDBJ whole genome shotgun (WGS) entry which is preliminary data.</text>
</comment>
<sequence length="125" mass="13501">MCSLFICRLKHQKSKTSKRLFLAVAAAVDAPGTECHTASPFVFDLRRQVEVERVPCVRDGATSLLDVGPLVPAQGLPRGKNLQADRAFVLLPNNHIRPPLDRPGDIVCWAGGLNVNAAVGVVNLH</sequence>